<proteinExistence type="predicted"/>
<feature type="chain" id="PRO_5026071533" evidence="1">
    <location>
        <begin position="27"/>
        <end position="104"/>
    </location>
</feature>
<organism evidence="2">
    <name type="scientific">Rhipicephalus microplus</name>
    <name type="common">Cattle tick</name>
    <name type="synonym">Boophilus microplus</name>
    <dbReference type="NCBI Taxonomy" id="6941"/>
    <lineage>
        <taxon>Eukaryota</taxon>
        <taxon>Metazoa</taxon>
        <taxon>Ecdysozoa</taxon>
        <taxon>Arthropoda</taxon>
        <taxon>Chelicerata</taxon>
        <taxon>Arachnida</taxon>
        <taxon>Acari</taxon>
        <taxon>Parasitiformes</taxon>
        <taxon>Ixodida</taxon>
        <taxon>Ixodoidea</taxon>
        <taxon>Ixodidae</taxon>
        <taxon>Rhipicephalinae</taxon>
        <taxon>Rhipicephalus</taxon>
        <taxon>Boophilus</taxon>
    </lineage>
</organism>
<sequence>MNGLTGVKVLLCVVFALAVLTNEAVASLGGGVGGGRSLGGGVGGGRSLGGGVGGGRSLGGGVGGGRSLGGGVGGEDKSTASKFLLNKGRIVPEYGSSQVVAGFK</sequence>
<feature type="signal peptide" evidence="1">
    <location>
        <begin position="1"/>
        <end position="26"/>
    </location>
</feature>
<keyword evidence="1" id="KW-0732">Signal</keyword>
<dbReference type="AlphaFoldDB" id="A0A6G5A7T2"/>
<evidence type="ECO:0000256" key="1">
    <source>
        <dbReference type="SAM" id="SignalP"/>
    </source>
</evidence>
<dbReference type="EMBL" id="GIKN01004751">
    <property type="protein sequence ID" value="NIE47024.1"/>
    <property type="molecule type" value="Transcribed_RNA"/>
</dbReference>
<name>A0A6G5A7T2_RHIMP</name>
<evidence type="ECO:0000313" key="2">
    <source>
        <dbReference type="EMBL" id="NIE47024.1"/>
    </source>
</evidence>
<protein>
    <submittedName>
        <fullName evidence="2">Putative conserved secreted protein</fullName>
    </submittedName>
</protein>
<accession>A0A6G5A7T2</accession>
<reference evidence="2" key="1">
    <citation type="submission" date="2020-03" db="EMBL/GenBank/DDBJ databases">
        <title>A transcriptome and proteome of the tick Rhipicephalus microplus shaped by the genetic composition of its hosts and developmental stage.</title>
        <authorList>
            <person name="Garcia G.R."/>
            <person name="Ribeiro J.M.C."/>
            <person name="Maruyama S.R."/>
            <person name="Gardinasse L.G."/>
            <person name="Nelson K."/>
            <person name="Ferreira B.R."/>
            <person name="Andrade T.G."/>
            <person name="Santos I.K.F.M."/>
        </authorList>
    </citation>
    <scope>NUCLEOTIDE SEQUENCE</scope>
    <source>
        <strain evidence="2">NSGR</strain>
        <tissue evidence="2">Salivary glands</tissue>
    </source>
</reference>